<feature type="signal peptide" evidence="1">
    <location>
        <begin position="1"/>
        <end position="17"/>
    </location>
</feature>
<evidence type="ECO:0000259" key="2">
    <source>
        <dbReference type="PROSITE" id="PS51034"/>
    </source>
</evidence>
<organism evidence="3 4">
    <name type="scientific">Crassostrea virginica</name>
    <name type="common">Eastern oyster</name>
    <dbReference type="NCBI Taxonomy" id="6565"/>
    <lineage>
        <taxon>Eukaryota</taxon>
        <taxon>Metazoa</taxon>
        <taxon>Spiralia</taxon>
        <taxon>Lophotrochozoa</taxon>
        <taxon>Mollusca</taxon>
        <taxon>Bivalvia</taxon>
        <taxon>Autobranchia</taxon>
        <taxon>Pteriomorphia</taxon>
        <taxon>Ostreida</taxon>
        <taxon>Ostreoidea</taxon>
        <taxon>Ostreidae</taxon>
        <taxon>Crassostrea</taxon>
    </lineage>
</organism>
<dbReference type="InterPro" id="IPR042235">
    <property type="entry name" value="ZP-C_dom"/>
</dbReference>
<keyword evidence="3" id="KW-1185">Reference proteome</keyword>
<dbReference type="GeneID" id="111114838"/>
<evidence type="ECO:0000256" key="1">
    <source>
        <dbReference type="SAM" id="SignalP"/>
    </source>
</evidence>
<protein>
    <submittedName>
        <fullName evidence="4">Uncharacterized protein LOC111114838</fullName>
    </submittedName>
</protein>
<dbReference type="AlphaFoldDB" id="A0A8B8C0F3"/>
<evidence type="ECO:0000313" key="4">
    <source>
        <dbReference type="RefSeq" id="XP_022309045.1"/>
    </source>
</evidence>
<evidence type="ECO:0000313" key="3">
    <source>
        <dbReference type="Proteomes" id="UP000694844"/>
    </source>
</evidence>
<dbReference type="KEGG" id="cvn:111114838"/>
<dbReference type="InterPro" id="IPR001507">
    <property type="entry name" value="ZP_dom"/>
</dbReference>
<reference evidence="4" key="1">
    <citation type="submission" date="2025-08" db="UniProtKB">
        <authorList>
            <consortium name="RefSeq"/>
        </authorList>
    </citation>
    <scope>IDENTIFICATION</scope>
    <source>
        <tissue evidence="4">Whole sample</tissue>
    </source>
</reference>
<dbReference type="PROSITE" id="PS51034">
    <property type="entry name" value="ZP_2"/>
    <property type="match status" value="1"/>
</dbReference>
<dbReference type="Gene3D" id="2.60.40.4100">
    <property type="entry name" value="Zona pellucida, ZP-C domain"/>
    <property type="match status" value="1"/>
</dbReference>
<sequence length="349" mass="39769">MLLKCLSMLICVGLSWQYTTEELRSLLSYDCSNDGSIELRGVPDGFTVTVISTFCTVYLIAPGQYNIPNSCKTYNYWEYQHGYPTSNRYRYYSTTNWYYTTRYTTVWYQSSTSNYYGEVDISVSRGSHSGIVGGKDHHEFRLVCDSLHTGGELYRVSGGIEEVSNSNHAVPTLSYRQQKLLRSGYAHSPSLRITNDVGQDVYQTHAGQLIYLLVSSNDPRYVIRPENCSAHDGSYYWSDENQIELFNIHRSGCLLEPYLMEMFAPVGHGQSSVRAPVYSFHFPRRQYVTFICNVRVCTKSSYNCDMSVCKSNRLPRDADDEAIHSHDQLTVSLHVGPASGQYQNHMTCI</sequence>
<proteinExistence type="predicted"/>
<dbReference type="OrthoDB" id="6134279at2759"/>
<dbReference type="RefSeq" id="XP_022309045.1">
    <property type="nucleotide sequence ID" value="XM_022453337.1"/>
</dbReference>
<dbReference type="Proteomes" id="UP000694844">
    <property type="component" value="Chromosome 9"/>
</dbReference>
<feature type="domain" description="ZP" evidence="2">
    <location>
        <begin position="1"/>
        <end position="316"/>
    </location>
</feature>
<gene>
    <name evidence="4" type="primary">LOC111114838</name>
</gene>
<feature type="chain" id="PRO_5034356257" evidence="1">
    <location>
        <begin position="18"/>
        <end position="349"/>
    </location>
</feature>
<accession>A0A8B8C0F3</accession>
<keyword evidence="1" id="KW-0732">Signal</keyword>
<name>A0A8B8C0F3_CRAVI</name>